<keyword evidence="5" id="KW-0819">tRNA processing</keyword>
<evidence type="ECO:0000256" key="7">
    <source>
        <dbReference type="ARBA" id="ARBA00022723"/>
    </source>
</evidence>
<dbReference type="GO" id="GO:0008033">
    <property type="term" value="P:tRNA processing"/>
    <property type="evidence" value="ECO:0007669"/>
    <property type="project" value="UniProtKB-KW"/>
</dbReference>
<dbReference type="NCBIfam" id="TIGR00277">
    <property type="entry name" value="HDIG"/>
    <property type="match status" value="1"/>
</dbReference>
<dbReference type="Pfam" id="PF12627">
    <property type="entry name" value="PolyA_pol_RNAbd"/>
    <property type="match status" value="1"/>
</dbReference>
<evidence type="ECO:0000256" key="4">
    <source>
        <dbReference type="ARBA" id="ARBA00022679"/>
    </source>
</evidence>
<dbReference type="InterPro" id="IPR032828">
    <property type="entry name" value="PolyA_RNA-bd"/>
</dbReference>
<dbReference type="SMART" id="SM00471">
    <property type="entry name" value="HDc"/>
    <property type="match status" value="1"/>
</dbReference>
<dbReference type="InterPro" id="IPR002646">
    <property type="entry name" value="PolA_pol_head_dom"/>
</dbReference>
<evidence type="ECO:0000256" key="6">
    <source>
        <dbReference type="ARBA" id="ARBA00022695"/>
    </source>
</evidence>
<dbReference type="GO" id="GO:0016779">
    <property type="term" value="F:nucleotidyltransferase activity"/>
    <property type="evidence" value="ECO:0007669"/>
    <property type="project" value="UniProtKB-KW"/>
</dbReference>
<dbReference type="EMBL" id="AP019376">
    <property type="protein sequence ID" value="BBH88801.1"/>
    <property type="molecule type" value="Genomic_DNA"/>
</dbReference>
<dbReference type="PROSITE" id="PS51831">
    <property type="entry name" value="HD"/>
    <property type="match status" value="1"/>
</dbReference>
<dbReference type="Pfam" id="PF01743">
    <property type="entry name" value="PolyA_pol"/>
    <property type="match status" value="1"/>
</dbReference>
<comment type="cofactor">
    <cofactor evidence="1">
        <name>Mg(2+)</name>
        <dbReference type="ChEBI" id="CHEBI:18420"/>
    </cofactor>
</comment>
<evidence type="ECO:0000313" key="13">
    <source>
        <dbReference type="EMBL" id="BBH88801.1"/>
    </source>
</evidence>
<evidence type="ECO:0000259" key="12">
    <source>
        <dbReference type="PROSITE" id="PS51831"/>
    </source>
</evidence>
<dbReference type="InterPro" id="IPR006674">
    <property type="entry name" value="HD_domain"/>
</dbReference>
<evidence type="ECO:0000256" key="3">
    <source>
        <dbReference type="ARBA" id="ARBA00022555"/>
    </source>
</evidence>
<proteinExistence type="inferred from homology"/>
<evidence type="ECO:0000256" key="8">
    <source>
        <dbReference type="ARBA" id="ARBA00022741"/>
    </source>
</evidence>
<dbReference type="InterPro" id="IPR043519">
    <property type="entry name" value="NT_sf"/>
</dbReference>
<evidence type="ECO:0000256" key="1">
    <source>
        <dbReference type="ARBA" id="ARBA00001946"/>
    </source>
</evidence>
<evidence type="ECO:0000256" key="5">
    <source>
        <dbReference type="ARBA" id="ARBA00022694"/>
    </source>
</evidence>
<evidence type="ECO:0000256" key="9">
    <source>
        <dbReference type="ARBA" id="ARBA00022842"/>
    </source>
</evidence>
<evidence type="ECO:0000256" key="11">
    <source>
        <dbReference type="RuleBase" id="RU003953"/>
    </source>
</evidence>
<dbReference type="GO" id="GO:0046872">
    <property type="term" value="F:metal ion binding"/>
    <property type="evidence" value="ECO:0007669"/>
    <property type="project" value="UniProtKB-KW"/>
</dbReference>
<keyword evidence="9" id="KW-0460">Magnesium</keyword>
<keyword evidence="7" id="KW-0479">Metal-binding</keyword>
<dbReference type="SUPFAM" id="SSF81301">
    <property type="entry name" value="Nucleotidyltransferase"/>
    <property type="match status" value="1"/>
</dbReference>
<dbReference type="SUPFAM" id="SSF81891">
    <property type="entry name" value="Poly A polymerase C-terminal region-like"/>
    <property type="match status" value="1"/>
</dbReference>
<dbReference type="InterPro" id="IPR003607">
    <property type="entry name" value="HD/PDEase_dom"/>
</dbReference>
<evidence type="ECO:0000256" key="10">
    <source>
        <dbReference type="ARBA" id="ARBA00022884"/>
    </source>
</evidence>
<dbReference type="Gene3D" id="1.10.3090.10">
    <property type="entry name" value="cca-adding enzyme, domain 2"/>
    <property type="match status" value="1"/>
</dbReference>
<protein>
    <submittedName>
        <fullName evidence="13">Polynucleotide adenylyltransferase</fullName>
    </submittedName>
</protein>
<dbReference type="InterPro" id="IPR006675">
    <property type="entry name" value="HDIG_dom"/>
</dbReference>
<dbReference type="PANTHER" id="PTHR47545">
    <property type="entry name" value="MULTIFUNCTIONAL CCA PROTEIN"/>
    <property type="match status" value="1"/>
</dbReference>
<dbReference type="PANTHER" id="PTHR47545:SF2">
    <property type="entry name" value="CC-ADDING TRNA NUCLEOTIDYLTRANSFERASE"/>
    <property type="match status" value="1"/>
</dbReference>
<evidence type="ECO:0000256" key="2">
    <source>
        <dbReference type="ARBA" id="ARBA00007265"/>
    </source>
</evidence>
<keyword evidence="3" id="KW-0820">tRNA-binding</keyword>
<dbReference type="CDD" id="cd00077">
    <property type="entry name" value="HDc"/>
    <property type="match status" value="1"/>
</dbReference>
<dbReference type="GO" id="GO:0000166">
    <property type="term" value="F:nucleotide binding"/>
    <property type="evidence" value="ECO:0007669"/>
    <property type="project" value="UniProtKB-KW"/>
</dbReference>
<name>A0A455SNQ1_9CHLR</name>
<gene>
    <name evidence="13" type="ORF">KTC_35520</name>
</gene>
<keyword evidence="4 11" id="KW-0808">Transferase</keyword>
<feature type="domain" description="HD" evidence="12">
    <location>
        <begin position="252"/>
        <end position="418"/>
    </location>
</feature>
<reference evidence="13" key="1">
    <citation type="submission" date="2018-12" db="EMBL/GenBank/DDBJ databases">
        <title>Novel natural products biosynthetic potential of the class Ktedonobacteria.</title>
        <authorList>
            <person name="Zheng Y."/>
            <person name="Saitou A."/>
            <person name="Wang C.M."/>
            <person name="Toyoda A."/>
            <person name="Minakuchi Y."/>
            <person name="Sekiguchi Y."/>
            <person name="Ueda K."/>
            <person name="Takano H."/>
            <person name="Sakai Y."/>
            <person name="Yokota A."/>
            <person name="Yabe S."/>
        </authorList>
    </citation>
    <scope>NUCLEOTIDE SEQUENCE</scope>
    <source>
        <strain evidence="13">COM3</strain>
    </source>
</reference>
<keyword evidence="10 11" id="KW-0694">RNA-binding</keyword>
<dbReference type="AlphaFoldDB" id="A0A455SNQ1"/>
<keyword evidence="6 13" id="KW-0548">Nucleotidyltransferase</keyword>
<keyword evidence="8" id="KW-0547">Nucleotide-binding</keyword>
<dbReference type="InterPro" id="IPR050124">
    <property type="entry name" value="tRNA_CCA-adding_enzyme"/>
</dbReference>
<sequence>MKITLNQRQARMLSVLQQTSAYFESQQQQAYLVGGSVRDLLHQQPCKDWDIVSTGDAHQLARKLANHLDAYYAQMNEKASRITLKPAEEELILDIAPLHGTAIEADLQERDFTINAIAIPLPNLVAHLTSGTELQLLDPLHGADDLHTKTLRATGDAVFQRDPLRLLRAIRFMTTLQFSIEPQTAEMLTRDANLLPQTASERIREEFYTILKPEGAASRLHYMDKHRLFTALIPEFIPARGMPQPSLHNWDVLEHSIETVAALEKLAQVLDEPPEKLRESRLNHNQTDDIITLQALLKEAEEQHLYSREALTSPPMKLAALLHDIGKTTTYAVDNEGHIHFYHHPQAGVPLARQIMHRLGASNAESRLVQQVVAHHMRPGQLSGTEITQRAIRRYFVDLGPVGINVALVSLADHLAMRGPQDLTEAWQRHLSTVVLLLTRYIRERDRILPPRVITPQELIHRLNLKPGPIIGQLLEMLSEAQADGIIHSKEDALWFASEKLNELKKEAP</sequence>
<accession>A0A455SNQ1</accession>
<organism evidence="13">
    <name type="scientific">Thermosporothrix sp. COM3</name>
    <dbReference type="NCBI Taxonomy" id="2490863"/>
    <lineage>
        <taxon>Bacteria</taxon>
        <taxon>Bacillati</taxon>
        <taxon>Chloroflexota</taxon>
        <taxon>Ktedonobacteria</taxon>
        <taxon>Ktedonobacterales</taxon>
        <taxon>Thermosporotrichaceae</taxon>
        <taxon>Thermosporothrix</taxon>
    </lineage>
</organism>
<dbReference type="GO" id="GO:0000049">
    <property type="term" value="F:tRNA binding"/>
    <property type="evidence" value="ECO:0007669"/>
    <property type="project" value="UniProtKB-KW"/>
</dbReference>
<dbReference type="Gene3D" id="3.30.460.10">
    <property type="entry name" value="Beta Polymerase, domain 2"/>
    <property type="match status" value="1"/>
</dbReference>
<dbReference type="Pfam" id="PF01966">
    <property type="entry name" value="HD"/>
    <property type="match status" value="1"/>
</dbReference>
<comment type="similarity">
    <text evidence="2 11">Belongs to the tRNA nucleotidyltransferase/poly(A) polymerase family.</text>
</comment>